<dbReference type="InterPro" id="IPR002738">
    <property type="entry name" value="RNase_P_p30"/>
</dbReference>
<dbReference type="EMBL" id="AP012489">
    <property type="protein sequence ID" value="BAN90382.1"/>
    <property type="molecule type" value="Genomic_DNA"/>
</dbReference>
<evidence type="ECO:0000256" key="1">
    <source>
        <dbReference type="ARBA" id="ARBA00022694"/>
    </source>
</evidence>
<evidence type="ECO:0000313" key="3">
    <source>
        <dbReference type="Proteomes" id="UP000016887"/>
    </source>
</evidence>
<dbReference type="InterPro" id="IPR016195">
    <property type="entry name" value="Pol/histidinol_Pase-like"/>
</dbReference>
<protein>
    <submittedName>
        <fullName evidence="2">Ribonuclease P protein component 3</fullName>
        <ecNumber evidence="2">3.1.26.5</ecNumber>
    </submittedName>
</protein>
<dbReference type="EC" id="3.1.26.5" evidence="2"/>
<dbReference type="GO" id="GO:0004526">
    <property type="term" value="F:ribonuclease P activity"/>
    <property type="evidence" value="ECO:0007669"/>
    <property type="project" value="UniProtKB-EC"/>
</dbReference>
<dbReference type="AlphaFoldDB" id="U3TA23"/>
<organism evidence="2 3">
    <name type="scientific">Aeropyrum camini SY1 = JCM 12091</name>
    <dbReference type="NCBI Taxonomy" id="1198449"/>
    <lineage>
        <taxon>Archaea</taxon>
        <taxon>Thermoproteota</taxon>
        <taxon>Thermoprotei</taxon>
        <taxon>Desulfurococcales</taxon>
        <taxon>Desulfurococcaceae</taxon>
        <taxon>Aeropyrum</taxon>
    </lineage>
</organism>
<dbReference type="STRING" id="1198449.ACAM_0913"/>
<evidence type="ECO:0000313" key="2">
    <source>
        <dbReference type="EMBL" id="BAN90382.1"/>
    </source>
</evidence>
<keyword evidence="3" id="KW-1185">Reference proteome</keyword>
<dbReference type="OrthoDB" id="375723at2157"/>
<dbReference type="Proteomes" id="UP000016887">
    <property type="component" value="Chromosome"/>
</dbReference>
<proteinExistence type="predicted"/>
<reference evidence="2 3" key="1">
    <citation type="journal article" date="2013" name="Appl. Environ. Microbiol.">
        <title>Variation of the Virus-Related Elements within Syntenic Genomes of the Hyperthermophilic Archaeon Aeropyrum.</title>
        <authorList>
            <person name="Daifuku T."/>
            <person name="Yoshida T."/>
            <person name="Kitamura T."/>
            <person name="Kawaichi S."/>
            <person name="Inoue T."/>
            <person name="Nomura K."/>
            <person name="Yoshida Y."/>
            <person name="Kuno S."/>
            <person name="Sako Y."/>
        </authorList>
    </citation>
    <scope>NUCLEOTIDE SEQUENCE [LARGE SCALE GENOMIC DNA]</scope>
    <source>
        <strain evidence="2 3">SY1</strain>
    </source>
</reference>
<gene>
    <name evidence="2" type="primary">rnp3</name>
    <name evidence="2" type="ORF">ACAM_0913</name>
</gene>
<dbReference type="GO" id="GO:0008033">
    <property type="term" value="P:tRNA processing"/>
    <property type="evidence" value="ECO:0007669"/>
    <property type="project" value="UniProtKB-KW"/>
</dbReference>
<dbReference type="SUPFAM" id="SSF89550">
    <property type="entry name" value="PHP domain-like"/>
    <property type="match status" value="1"/>
</dbReference>
<dbReference type="GeneID" id="17111103"/>
<keyword evidence="2" id="KW-0378">Hydrolase</keyword>
<keyword evidence="1" id="KW-0819">tRNA processing</keyword>
<dbReference type="Gene3D" id="3.20.20.140">
    <property type="entry name" value="Metal-dependent hydrolases"/>
    <property type="match status" value="1"/>
</dbReference>
<name>U3TA23_9CREN</name>
<accession>U3TA23</accession>
<sequence length="211" mass="22962">MGLVDASINPPTGSCGEVLRAARRLGFTAVAVPVESAGECTGQETGDAPRVYRRGYVEASTRREVRRAVDSLFRSVDFIVVKPLTLEAARYAAASKRVHMIRVDGSNLWAADRGTAEIMSQRGWGALEVSLKPLTLDPGSPSAWRVLAVALRRSFAYGVHVFLVSDAARAHELWSPYSGASVAALLGVPWDQAMLYFSEERLRILQEASRS</sequence>
<dbReference type="RefSeq" id="WP_022541655.1">
    <property type="nucleotide sequence ID" value="NC_022521.1"/>
</dbReference>
<dbReference type="eggNOG" id="arCOG00307">
    <property type="taxonomic scope" value="Archaea"/>
</dbReference>
<dbReference type="KEGG" id="acj:ACAM_0913"/>
<dbReference type="Pfam" id="PF01876">
    <property type="entry name" value="RNase_P_p30"/>
    <property type="match status" value="1"/>
</dbReference>